<feature type="non-terminal residue" evidence="3">
    <location>
        <position position="406"/>
    </location>
</feature>
<dbReference type="Proteomes" id="UP000257109">
    <property type="component" value="Unassembled WGS sequence"/>
</dbReference>
<dbReference type="AlphaFoldDB" id="A0A371HX38"/>
<keyword evidence="1" id="KW-0175">Coiled coil</keyword>
<dbReference type="PANTHER" id="PTHR18898">
    <property type="entry name" value="NUCLEOPROTEIN TPR-RELATED"/>
    <property type="match status" value="1"/>
</dbReference>
<evidence type="ECO:0000256" key="1">
    <source>
        <dbReference type="SAM" id="Coils"/>
    </source>
</evidence>
<gene>
    <name evidence="3" type="primary">NUA</name>
    <name evidence="3" type="ORF">CR513_08539</name>
</gene>
<name>A0A371HX38_MUCPR</name>
<reference evidence="3" key="1">
    <citation type="submission" date="2018-05" db="EMBL/GenBank/DDBJ databases">
        <title>Draft genome of Mucuna pruriens seed.</title>
        <authorList>
            <person name="Nnadi N.E."/>
            <person name="Vos R."/>
            <person name="Hasami M.H."/>
            <person name="Devisetty U.K."/>
            <person name="Aguiy J.C."/>
        </authorList>
    </citation>
    <scope>NUCLEOTIDE SEQUENCE [LARGE SCALE GENOMIC DNA]</scope>
    <source>
        <strain evidence="3">JCA_2017</strain>
    </source>
</reference>
<dbReference type="PANTHER" id="PTHR18898:SF2">
    <property type="entry name" value="NUCLEOPROTEIN TPR"/>
    <property type="match status" value="1"/>
</dbReference>
<dbReference type="InterPro" id="IPR057577">
    <property type="entry name" value="Nucleoprot-TPR/MLP1_dom"/>
</dbReference>
<evidence type="ECO:0000313" key="3">
    <source>
        <dbReference type="EMBL" id="RDY07361.1"/>
    </source>
</evidence>
<comment type="caution">
    <text evidence="3">The sequence shown here is derived from an EMBL/GenBank/DDBJ whole genome shotgun (WGS) entry which is preliminary data.</text>
</comment>
<sequence length="406" mass="46620">MPLFLSDEEFSRCSGDSTAVAAKADAFIRGLLHELDTVRAKADAADINAEQNCSLIEQKYLSLAAEFSKLESHVADLQSSLDQRLCEISEAQSQNHQLQLQSVEKDREIERLRTEVEEFHKSKRQLLELNEQKDLELSEKNATLKSYLDKIVSFSAFWCWFDCLGDVFCCNNVDLFCCVSMMLLKLHLTENAAHKEARLSEVEAELTRCRAACIRLEQEKEIVEKQNSWLNEELNAKVNSFFELRRKHTELDADMSSKLADMERQFSECSKSLLWNKDRVRELEMKLKSVQEELISAKDAAAANEEQLTAELSTVNKLNELYKVSAEEWSKKAADLEGVIKAMESHLKQVEDDYKEKLEKELSARKQVVKEASDLKEKLEKCEAEIEKRKKTNELNNLPLSSFTTE</sequence>
<feature type="coiled-coil region" evidence="1">
    <location>
        <begin position="280"/>
        <end position="307"/>
    </location>
</feature>
<protein>
    <submittedName>
        <fullName evidence="3">Nuclear-pore anchor</fullName>
    </submittedName>
</protein>
<dbReference type="GO" id="GO:0006406">
    <property type="term" value="P:mRNA export from nucleus"/>
    <property type="evidence" value="ECO:0007669"/>
    <property type="project" value="TreeGrafter"/>
</dbReference>
<dbReference type="EMBL" id="QJKJ01001485">
    <property type="protein sequence ID" value="RDY07361.1"/>
    <property type="molecule type" value="Genomic_DNA"/>
</dbReference>
<proteinExistence type="predicted"/>
<organism evidence="3 4">
    <name type="scientific">Mucuna pruriens</name>
    <name type="common">Velvet bean</name>
    <name type="synonym">Dolichos pruriens</name>
    <dbReference type="NCBI Taxonomy" id="157652"/>
    <lineage>
        <taxon>Eukaryota</taxon>
        <taxon>Viridiplantae</taxon>
        <taxon>Streptophyta</taxon>
        <taxon>Embryophyta</taxon>
        <taxon>Tracheophyta</taxon>
        <taxon>Spermatophyta</taxon>
        <taxon>Magnoliopsida</taxon>
        <taxon>eudicotyledons</taxon>
        <taxon>Gunneridae</taxon>
        <taxon>Pentapetalae</taxon>
        <taxon>rosids</taxon>
        <taxon>fabids</taxon>
        <taxon>Fabales</taxon>
        <taxon>Fabaceae</taxon>
        <taxon>Papilionoideae</taxon>
        <taxon>50 kb inversion clade</taxon>
        <taxon>NPAAA clade</taxon>
        <taxon>indigoferoid/millettioid clade</taxon>
        <taxon>Phaseoleae</taxon>
        <taxon>Mucuna</taxon>
    </lineage>
</organism>
<dbReference type="GO" id="GO:0017056">
    <property type="term" value="F:structural constituent of nuclear pore"/>
    <property type="evidence" value="ECO:0007669"/>
    <property type="project" value="TreeGrafter"/>
</dbReference>
<feature type="coiled-coil region" evidence="1">
    <location>
        <begin position="333"/>
        <end position="392"/>
    </location>
</feature>
<feature type="coiled-coil region" evidence="1">
    <location>
        <begin position="95"/>
        <end position="129"/>
    </location>
</feature>
<keyword evidence="4" id="KW-1185">Reference proteome</keyword>
<feature type="non-terminal residue" evidence="3">
    <location>
        <position position="1"/>
    </location>
</feature>
<accession>A0A371HX38</accession>
<dbReference type="OrthoDB" id="343070at2759"/>
<dbReference type="STRING" id="157652.A0A371HX38"/>
<evidence type="ECO:0000259" key="2">
    <source>
        <dbReference type="Pfam" id="PF25481"/>
    </source>
</evidence>
<dbReference type="Pfam" id="PF25481">
    <property type="entry name" value="Nucleoprot-TPR"/>
    <property type="match status" value="1"/>
</dbReference>
<dbReference type="GO" id="GO:0005643">
    <property type="term" value="C:nuclear pore"/>
    <property type="evidence" value="ECO:0007669"/>
    <property type="project" value="TreeGrafter"/>
</dbReference>
<evidence type="ECO:0000313" key="4">
    <source>
        <dbReference type="Proteomes" id="UP000257109"/>
    </source>
</evidence>
<feature type="coiled-coil region" evidence="1">
    <location>
        <begin position="185"/>
        <end position="233"/>
    </location>
</feature>
<feature type="domain" description="Nucleoprotein TPR/MPL1" evidence="2">
    <location>
        <begin position="204"/>
        <end position="283"/>
    </location>
</feature>